<evidence type="ECO:0000313" key="3">
    <source>
        <dbReference type="Proteomes" id="UP001596317"/>
    </source>
</evidence>
<keyword evidence="3" id="KW-1185">Reference proteome</keyword>
<dbReference type="Proteomes" id="UP001596317">
    <property type="component" value="Unassembled WGS sequence"/>
</dbReference>
<organism evidence="2 3">
    <name type="scientific">Deinococcus multiflagellatus</name>
    <dbReference type="NCBI Taxonomy" id="1656887"/>
    <lineage>
        <taxon>Bacteria</taxon>
        <taxon>Thermotogati</taxon>
        <taxon>Deinococcota</taxon>
        <taxon>Deinococci</taxon>
        <taxon>Deinococcales</taxon>
        <taxon>Deinococcaceae</taxon>
        <taxon>Deinococcus</taxon>
    </lineage>
</organism>
<accession>A0ABW1ZJ59</accession>
<name>A0ABW1ZJ59_9DEIO</name>
<dbReference type="RefSeq" id="WP_224607657.1">
    <property type="nucleotide sequence ID" value="NZ_JAIQXV010000007.1"/>
</dbReference>
<evidence type="ECO:0000256" key="1">
    <source>
        <dbReference type="SAM" id="MobiDB-lite"/>
    </source>
</evidence>
<proteinExistence type="predicted"/>
<reference evidence="3" key="1">
    <citation type="journal article" date="2019" name="Int. J. Syst. Evol. Microbiol.">
        <title>The Global Catalogue of Microorganisms (GCM) 10K type strain sequencing project: providing services to taxonomists for standard genome sequencing and annotation.</title>
        <authorList>
            <consortium name="The Broad Institute Genomics Platform"/>
            <consortium name="The Broad Institute Genome Sequencing Center for Infectious Disease"/>
            <person name="Wu L."/>
            <person name="Ma J."/>
        </authorList>
    </citation>
    <scope>NUCLEOTIDE SEQUENCE [LARGE SCALE GENOMIC DNA]</scope>
    <source>
        <strain evidence="3">CCUG 63830</strain>
    </source>
</reference>
<evidence type="ECO:0000313" key="2">
    <source>
        <dbReference type="EMBL" id="MFC6660216.1"/>
    </source>
</evidence>
<sequence length="64" mass="6593">MAKQREVTPEAPVVQARASESSRSPEVPLAAPVVLESPELVKTPELSGADDEGIQIIFGPGPGG</sequence>
<dbReference type="EMBL" id="JBHSWB010000001">
    <property type="protein sequence ID" value="MFC6660216.1"/>
    <property type="molecule type" value="Genomic_DNA"/>
</dbReference>
<gene>
    <name evidence="2" type="ORF">ACFP90_07485</name>
</gene>
<comment type="caution">
    <text evidence="2">The sequence shown here is derived from an EMBL/GenBank/DDBJ whole genome shotgun (WGS) entry which is preliminary data.</text>
</comment>
<feature type="region of interest" description="Disordered" evidence="1">
    <location>
        <begin position="1"/>
        <end position="30"/>
    </location>
</feature>
<protein>
    <submittedName>
        <fullName evidence="2">Uncharacterized protein</fullName>
    </submittedName>
</protein>